<accession>A0A0A9H2T4</accession>
<organism evidence="1">
    <name type="scientific">Arundo donax</name>
    <name type="common">Giant reed</name>
    <name type="synonym">Donax arundinaceus</name>
    <dbReference type="NCBI Taxonomy" id="35708"/>
    <lineage>
        <taxon>Eukaryota</taxon>
        <taxon>Viridiplantae</taxon>
        <taxon>Streptophyta</taxon>
        <taxon>Embryophyta</taxon>
        <taxon>Tracheophyta</taxon>
        <taxon>Spermatophyta</taxon>
        <taxon>Magnoliopsida</taxon>
        <taxon>Liliopsida</taxon>
        <taxon>Poales</taxon>
        <taxon>Poaceae</taxon>
        <taxon>PACMAD clade</taxon>
        <taxon>Arundinoideae</taxon>
        <taxon>Arundineae</taxon>
        <taxon>Arundo</taxon>
    </lineage>
</organism>
<dbReference type="EMBL" id="GBRH01168765">
    <property type="protein sequence ID" value="JAE29131.1"/>
    <property type="molecule type" value="Transcribed_RNA"/>
</dbReference>
<protein>
    <submittedName>
        <fullName evidence="1">Uncharacterized protein</fullName>
    </submittedName>
</protein>
<reference evidence="1" key="1">
    <citation type="submission" date="2014-09" db="EMBL/GenBank/DDBJ databases">
        <authorList>
            <person name="Magalhaes I.L.F."/>
            <person name="Oliveira U."/>
            <person name="Santos F.R."/>
            <person name="Vidigal T.H.D.A."/>
            <person name="Brescovit A.D."/>
            <person name="Santos A.J."/>
        </authorList>
    </citation>
    <scope>NUCLEOTIDE SEQUENCE</scope>
    <source>
        <tissue evidence="1">Shoot tissue taken approximately 20 cm above the soil surface</tissue>
    </source>
</reference>
<reference evidence="1" key="2">
    <citation type="journal article" date="2015" name="Data Brief">
        <title>Shoot transcriptome of the giant reed, Arundo donax.</title>
        <authorList>
            <person name="Barrero R.A."/>
            <person name="Guerrero F.D."/>
            <person name="Moolhuijzen P."/>
            <person name="Goolsby J.A."/>
            <person name="Tidwell J."/>
            <person name="Bellgard S.E."/>
            <person name="Bellgard M.I."/>
        </authorList>
    </citation>
    <scope>NUCLEOTIDE SEQUENCE</scope>
    <source>
        <tissue evidence="1">Shoot tissue taken approximately 20 cm above the soil surface</tissue>
    </source>
</reference>
<proteinExistence type="predicted"/>
<sequence length="13" mass="1619">MSYQARSKLEQDY</sequence>
<name>A0A0A9H2T4_ARUDO</name>
<evidence type="ECO:0000313" key="1">
    <source>
        <dbReference type="EMBL" id="JAE29131.1"/>
    </source>
</evidence>